<dbReference type="GO" id="GO:0005737">
    <property type="term" value="C:cytoplasm"/>
    <property type="evidence" value="ECO:0007669"/>
    <property type="project" value="UniProtKB-SubCell"/>
</dbReference>
<evidence type="ECO:0000256" key="2">
    <source>
        <dbReference type="ARBA" id="ARBA00004496"/>
    </source>
</evidence>
<dbReference type="GO" id="GO:0003755">
    <property type="term" value="F:peptidyl-prolyl cis-trans isomerase activity"/>
    <property type="evidence" value="ECO:0007669"/>
    <property type="project" value="UniProtKB-KW"/>
</dbReference>
<name>A0A8J6P0Z4_9GAMM</name>
<evidence type="ECO:0000256" key="5">
    <source>
        <dbReference type="ARBA" id="ARBA00022490"/>
    </source>
</evidence>
<accession>A0A8J6P0Z4</accession>
<comment type="subcellular location">
    <subcellularLocation>
        <location evidence="2">Cytoplasm</location>
    </subcellularLocation>
</comment>
<dbReference type="EMBL" id="JACNFK010000034">
    <property type="protein sequence ID" value="MBC8520133.1"/>
    <property type="molecule type" value="Genomic_DNA"/>
</dbReference>
<dbReference type="AlphaFoldDB" id="A0A8J6P0Z4"/>
<dbReference type="Gene3D" id="3.10.50.40">
    <property type="match status" value="1"/>
</dbReference>
<keyword evidence="6" id="KW-0697">Rotamase</keyword>
<dbReference type="InterPro" id="IPR046357">
    <property type="entry name" value="PPIase_dom_sf"/>
</dbReference>
<dbReference type="SUPFAM" id="SSF54534">
    <property type="entry name" value="FKBP-like"/>
    <property type="match status" value="1"/>
</dbReference>
<dbReference type="Proteomes" id="UP000654401">
    <property type="component" value="Unassembled WGS sequence"/>
</dbReference>
<comment type="catalytic activity">
    <reaction evidence="1">
        <text>[protein]-peptidylproline (omega=180) = [protein]-peptidylproline (omega=0)</text>
        <dbReference type="Rhea" id="RHEA:16237"/>
        <dbReference type="Rhea" id="RHEA-COMP:10747"/>
        <dbReference type="Rhea" id="RHEA-COMP:10748"/>
        <dbReference type="ChEBI" id="CHEBI:83833"/>
        <dbReference type="ChEBI" id="CHEBI:83834"/>
        <dbReference type="EC" id="5.2.1.8"/>
    </reaction>
</comment>
<organism evidence="9 10">
    <name type="scientific">Candidatus Thiopontia autotrophica</name>
    <dbReference type="NCBI Taxonomy" id="2841688"/>
    <lineage>
        <taxon>Bacteria</taxon>
        <taxon>Pseudomonadati</taxon>
        <taxon>Pseudomonadota</taxon>
        <taxon>Gammaproteobacteria</taxon>
        <taxon>Candidatus Thiopontia</taxon>
    </lineage>
</organism>
<sequence length="169" mass="18862">MSETVQENKLVELTYQVLDQKSGAELTAVEFPVGYVHGRNEILSGPIMEALEGRSSGEVIEVPIEGDLLYGERDESLVITDHLENVPEDYREVGTTIIMENDKGETKNFLVTRVDEKSVTIDGNNPLCGRDLLFKLEILTVRDATEEEIELGGPIEPEPEIENMVELTE</sequence>
<evidence type="ECO:0000313" key="10">
    <source>
        <dbReference type="Proteomes" id="UP000654401"/>
    </source>
</evidence>
<proteinExistence type="inferred from homology"/>
<reference evidence="9 10" key="1">
    <citation type="submission" date="2020-08" db="EMBL/GenBank/DDBJ databases">
        <title>Bridging the membrane lipid divide: bacteria of the FCB group superphylum have the potential to synthesize archaeal ether lipids.</title>
        <authorList>
            <person name="Villanueva L."/>
            <person name="Von Meijenfeldt F.A.B."/>
            <person name="Westbye A.B."/>
            <person name="Yadav S."/>
            <person name="Hopmans E.C."/>
            <person name="Dutilh B.E."/>
            <person name="Sinninghe Damste J.S."/>
        </authorList>
    </citation>
    <scope>NUCLEOTIDE SEQUENCE [LARGE SCALE GENOMIC DNA]</scope>
    <source>
        <strain evidence="9">NIOZ-UU100</strain>
    </source>
</reference>
<dbReference type="PANTHER" id="PTHR47861">
    <property type="entry name" value="FKBP-TYPE PEPTIDYL-PROLYL CIS-TRANS ISOMERASE SLYD"/>
    <property type="match status" value="1"/>
</dbReference>
<gene>
    <name evidence="9" type="ORF">H8D24_06985</name>
</gene>
<comment type="caution">
    <text evidence="9">The sequence shown here is derived from an EMBL/GenBank/DDBJ whole genome shotgun (WGS) entry which is preliminary data.</text>
</comment>
<dbReference type="EC" id="5.2.1.8" evidence="4"/>
<evidence type="ECO:0000313" key="9">
    <source>
        <dbReference type="EMBL" id="MBC8520133.1"/>
    </source>
</evidence>
<dbReference type="PANTHER" id="PTHR47861:SF3">
    <property type="entry name" value="FKBP-TYPE PEPTIDYL-PROLYL CIS-TRANS ISOMERASE SLYD"/>
    <property type="match status" value="1"/>
</dbReference>
<evidence type="ECO:0000256" key="7">
    <source>
        <dbReference type="ARBA" id="ARBA00023186"/>
    </source>
</evidence>
<keyword evidence="5" id="KW-0963">Cytoplasm</keyword>
<keyword evidence="8 9" id="KW-0413">Isomerase</keyword>
<evidence type="ECO:0000256" key="6">
    <source>
        <dbReference type="ARBA" id="ARBA00023110"/>
    </source>
</evidence>
<evidence type="ECO:0000256" key="4">
    <source>
        <dbReference type="ARBA" id="ARBA00013194"/>
    </source>
</evidence>
<keyword evidence="7" id="KW-0143">Chaperone</keyword>
<protein>
    <recommendedName>
        <fullName evidence="4">peptidylprolyl isomerase</fullName>
        <ecNumber evidence="4">5.2.1.8</ecNumber>
    </recommendedName>
</protein>
<evidence type="ECO:0000256" key="3">
    <source>
        <dbReference type="ARBA" id="ARBA00006577"/>
    </source>
</evidence>
<comment type="similarity">
    <text evidence="3">Belongs to the FKBP-type PPIase family.</text>
</comment>
<evidence type="ECO:0000256" key="1">
    <source>
        <dbReference type="ARBA" id="ARBA00000971"/>
    </source>
</evidence>
<evidence type="ECO:0000256" key="8">
    <source>
        <dbReference type="ARBA" id="ARBA00023235"/>
    </source>
</evidence>